<dbReference type="OrthoDB" id="291011at2"/>
<dbReference type="CDD" id="cd20745">
    <property type="entry name" value="FIX_RhsA_AHH_HNH-like"/>
    <property type="match status" value="1"/>
</dbReference>
<feature type="region of interest" description="Disordered" evidence="1">
    <location>
        <begin position="190"/>
        <end position="244"/>
    </location>
</feature>
<keyword evidence="3" id="KW-1185">Reference proteome</keyword>
<dbReference type="RefSeq" id="WP_086077371.1">
    <property type="nucleotide sequence ID" value="NZ_CP021111.1"/>
</dbReference>
<gene>
    <name evidence="2" type="ORF">CAL15_03840</name>
</gene>
<protein>
    <recommendedName>
        <fullName evidence="4">Novel toxin 15 domain-containing protein</fullName>
    </recommendedName>
</protein>
<dbReference type="Proteomes" id="UP000194161">
    <property type="component" value="Chromosome"/>
</dbReference>
<dbReference type="AlphaFoldDB" id="A0A1W6Z8B7"/>
<evidence type="ECO:0008006" key="4">
    <source>
        <dbReference type="Google" id="ProtNLM"/>
    </source>
</evidence>
<feature type="compositionally biased region" description="Basic and acidic residues" evidence="1">
    <location>
        <begin position="194"/>
        <end position="227"/>
    </location>
</feature>
<evidence type="ECO:0000256" key="1">
    <source>
        <dbReference type="SAM" id="MobiDB-lite"/>
    </source>
</evidence>
<organism evidence="2 3">
    <name type="scientific">Bordetella genomosp. 13</name>
    <dbReference type="NCBI Taxonomy" id="463040"/>
    <lineage>
        <taxon>Bacteria</taxon>
        <taxon>Pseudomonadati</taxon>
        <taxon>Pseudomonadota</taxon>
        <taxon>Betaproteobacteria</taxon>
        <taxon>Burkholderiales</taxon>
        <taxon>Alcaligenaceae</taxon>
        <taxon>Bordetella</taxon>
    </lineage>
</organism>
<accession>A0A1W6Z8B7</accession>
<name>A0A1W6Z8B7_9BORD</name>
<dbReference type="KEGG" id="bgm:CAL15_03840"/>
<reference evidence="2 3" key="1">
    <citation type="submission" date="2017-05" db="EMBL/GenBank/DDBJ databases">
        <title>Complete and WGS of Bordetella genogroups.</title>
        <authorList>
            <person name="Spilker T."/>
            <person name="LiPuma J."/>
        </authorList>
    </citation>
    <scope>NUCLEOTIDE SEQUENCE [LARGE SCALE GENOMIC DNA]</scope>
    <source>
        <strain evidence="2 3">AU7206</strain>
    </source>
</reference>
<dbReference type="EMBL" id="CP021111">
    <property type="protein sequence ID" value="ARP93589.1"/>
    <property type="molecule type" value="Genomic_DNA"/>
</dbReference>
<sequence length="379" mass="40595">MALEVDIGGSMAARVAPNGNNLTLFQRADGVRLNVWSPDNQTELASGMLSYDEYAKLRKDNPELNLPDWQPPKVRQPGTNANGNTVGRVVGQAGGSGKPAAQSNPPVEPESDNEGVTGEKVLDGLQLGLDAVGLIPGVGEFADLANAGVSALRGDFVGAGLSLAAAIPFVGWGATTAKVGRKGLHAVETTAEAAAKKGAKETPPPKERPKKDEDDGGKSQGKKKPDCGRIGVYKNKKDFDNTDTNWDHVPSGRALEQAAENKLKAMPGQGNKSMWSSLTAAQRKKVLNAARNEAYTINIPADVHKNSSLTWGSRNKPRYGPDAGNLREAMMRDMDALEEAMKNSDHPCRKQYSAARRAMQRIDPDKHLQDIINITIRGF</sequence>
<dbReference type="STRING" id="463040.CAL15_03840"/>
<proteinExistence type="predicted"/>
<evidence type="ECO:0000313" key="2">
    <source>
        <dbReference type="EMBL" id="ARP93589.1"/>
    </source>
</evidence>
<feature type="region of interest" description="Disordered" evidence="1">
    <location>
        <begin position="63"/>
        <end position="117"/>
    </location>
</feature>
<evidence type="ECO:0000313" key="3">
    <source>
        <dbReference type="Proteomes" id="UP000194161"/>
    </source>
</evidence>